<dbReference type="PANTHER" id="PTHR45841">
    <property type="entry name" value="MRNA TURNOVER PROTEIN 4 MRTO4"/>
    <property type="match status" value="1"/>
</dbReference>
<organism evidence="12 13">
    <name type="scientific">Anaeramoeba flamelloides</name>
    <dbReference type="NCBI Taxonomy" id="1746091"/>
    <lineage>
        <taxon>Eukaryota</taxon>
        <taxon>Metamonada</taxon>
        <taxon>Anaeramoebidae</taxon>
        <taxon>Anaeramoeba</taxon>
    </lineage>
</organism>
<keyword evidence="3" id="KW-0479">Metal-binding</keyword>
<comment type="similarity">
    <text evidence="2">Belongs to the eukaryotic ribosomal protein eL37 family.</text>
</comment>
<evidence type="ECO:0000256" key="6">
    <source>
        <dbReference type="ARBA" id="ARBA00022833"/>
    </source>
</evidence>
<keyword evidence="6" id="KW-0862">Zinc</keyword>
<evidence type="ECO:0000313" key="13">
    <source>
        <dbReference type="Proteomes" id="UP001150062"/>
    </source>
</evidence>
<keyword evidence="8" id="KW-0689">Ribosomal protein</keyword>
<evidence type="ECO:0000256" key="9">
    <source>
        <dbReference type="ARBA" id="ARBA00023274"/>
    </source>
</evidence>
<sequence>MPRSGRRNKKTIHPFNKTQKKGREAKKKLIDNVQLAVQKYESLWTVKFVNFTSNTQRQLRTQLGDSQIINGKKKVMAYALGKTKEEEIAPGLNIVASTLKLDHGLLATNLKKDEALKIIKNFKGKAFPRCGEIAQKTFVAQQGKTELFTHSMVPYLQKLGLPVILKEGIISLTKDHTICTKGEELSSNDSRLLKLYGKKFSTYSVKPIFYWNKKGKSCGGKINGKFLIEVDSLENHFLLFIKMTKGTQAQGKRGNKSHMLCRRCGKRSYHIQKHKCSSCGYPSSKMRKYNWAAKAKRRRTLGTGRMRYMKNLPRRFKHNFREGGIPMKHKKQIQNKKQD</sequence>
<evidence type="ECO:0000256" key="10">
    <source>
        <dbReference type="SAM" id="MobiDB-lite"/>
    </source>
</evidence>
<evidence type="ECO:0000256" key="7">
    <source>
        <dbReference type="ARBA" id="ARBA00022884"/>
    </source>
</evidence>
<evidence type="ECO:0000256" key="3">
    <source>
        <dbReference type="ARBA" id="ARBA00022723"/>
    </source>
</evidence>
<dbReference type="InterPro" id="IPR040637">
    <property type="entry name" value="Ribosomal_uL10-like_insert"/>
</dbReference>
<comment type="caution">
    <text evidence="12">The sequence shown here is derived from an EMBL/GenBank/DDBJ whole genome shotgun (WGS) entry which is preliminary data.</text>
</comment>
<keyword evidence="4" id="KW-0699">rRNA-binding</keyword>
<dbReference type="InterPro" id="IPR011331">
    <property type="entry name" value="Ribosomal_eL37/eL43"/>
</dbReference>
<dbReference type="InterPro" id="IPR043141">
    <property type="entry name" value="Ribosomal_uL10-like_sf"/>
</dbReference>
<proteinExistence type="inferred from homology"/>
<dbReference type="Gene3D" id="3.90.105.20">
    <property type="match status" value="1"/>
</dbReference>
<gene>
    <name evidence="12" type="ORF">M0813_00211</name>
</gene>
<reference evidence="12" key="1">
    <citation type="submission" date="2022-08" db="EMBL/GenBank/DDBJ databases">
        <title>Novel sulfate-reducing endosymbionts in the free-living metamonad Anaeramoeba.</title>
        <authorList>
            <person name="Jerlstrom-Hultqvist J."/>
            <person name="Cepicka I."/>
            <person name="Gallot-Lavallee L."/>
            <person name="Salas-Leiva D."/>
            <person name="Curtis B.A."/>
            <person name="Zahonova K."/>
            <person name="Pipaliya S."/>
            <person name="Dacks J."/>
            <person name="Roger A.J."/>
        </authorList>
    </citation>
    <scope>NUCLEOTIDE SEQUENCE</scope>
    <source>
        <strain evidence="12">Schooner1</strain>
    </source>
</reference>
<feature type="region of interest" description="Disordered" evidence="10">
    <location>
        <begin position="1"/>
        <end position="23"/>
    </location>
</feature>
<dbReference type="InterPro" id="IPR018267">
    <property type="entry name" value="Ribosomal_eL37_CS"/>
</dbReference>
<dbReference type="InterPro" id="IPR001790">
    <property type="entry name" value="Ribosomal_uL10"/>
</dbReference>
<dbReference type="PANTHER" id="PTHR45841:SF1">
    <property type="entry name" value="MRNA TURNOVER PROTEIN 4 HOMOLOG"/>
    <property type="match status" value="1"/>
</dbReference>
<dbReference type="Pfam" id="PF01907">
    <property type="entry name" value="Ribosomal_L37e"/>
    <property type="match status" value="1"/>
</dbReference>
<dbReference type="InterPro" id="IPR043164">
    <property type="entry name" value="Ribosomal_uL10-like_insert_sf"/>
</dbReference>
<dbReference type="EMBL" id="JAOAOG010000103">
    <property type="protein sequence ID" value="KAJ6249051.1"/>
    <property type="molecule type" value="Genomic_DNA"/>
</dbReference>
<name>A0ABQ8YWM4_9EUKA</name>
<evidence type="ECO:0000313" key="12">
    <source>
        <dbReference type="EMBL" id="KAJ6249051.1"/>
    </source>
</evidence>
<keyword evidence="5" id="KW-0863">Zinc-finger</keyword>
<dbReference type="InterPro" id="IPR011332">
    <property type="entry name" value="Ribosomal_zn-bd"/>
</dbReference>
<accession>A0ABQ8YWM4</accession>
<keyword evidence="13" id="KW-1185">Reference proteome</keyword>
<dbReference type="Gene3D" id="2.20.25.30">
    <property type="match status" value="1"/>
</dbReference>
<comment type="similarity">
    <text evidence="1">Belongs to the universal ribosomal protein uL10 family.</text>
</comment>
<keyword evidence="9" id="KW-0687">Ribonucleoprotein</keyword>
<protein>
    <submittedName>
        <fullName evidence="12">mRNA turnover protein</fullName>
    </submittedName>
</protein>
<dbReference type="SUPFAM" id="SSF57829">
    <property type="entry name" value="Zn-binding ribosomal proteins"/>
    <property type="match status" value="1"/>
</dbReference>
<dbReference type="HAMAP" id="MF_00547">
    <property type="entry name" value="Ribosomal_eL37"/>
    <property type="match status" value="1"/>
</dbReference>
<feature type="domain" description="Large ribosomal subunit protein uL10-like insertion" evidence="11">
    <location>
        <begin position="129"/>
        <end position="196"/>
    </location>
</feature>
<evidence type="ECO:0000256" key="8">
    <source>
        <dbReference type="ARBA" id="ARBA00022980"/>
    </source>
</evidence>
<evidence type="ECO:0000259" key="11">
    <source>
        <dbReference type="Pfam" id="PF17777"/>
    </source>
</evidence>
<dbReference type="PROSITE" id="PS01077">
    <property type="entry name" value="RIBOSOMAL_L37E"/>
    <property type="match status" value="1"/>
</dbReference>
<evidence type="ECO:0000256" key="2">
    <source>
        <dbReference type="ARBA" id="ARBA00009805"/>
    </source>
</evidence>
<evidence type="ECO:0000256" key="5">
    <source>
        <dbReference type="ARBA" id="ARBA00022771"/>
    </source>
</evidence>
<dbReference type="InterPro" id="IPR001569">
    <property type="entry name" value="Ribosomal_eL37"/>
</dbReference>
<dbReference type="Pfam" id="PF00466">
    <property type="entry name" value="Ribosomal_L10"/>
    <property type="match status" value="1"/>
</dbReference>
<dbReference type="Pfam" id="PF17777">
    <property type="entry name" value="RL10P_insert"/>
    <property type="match status" value="1"/>
</dbReference>
<dbReference type="SUPFAM" id="SSF160369">
    <property type="entry name" value="Ribosomal protein L10-like"/>
    <property type="match status" value="1"/>
</dbReference>
<keyword evidence="7" id="KW-0694">RNA-binding</keyword>
<evidence type="ECO:0000256" key="4">
    <source>
        <dbReference type="ARBA" id="ARBA00022730"/>
    </source>
</evidence>
<dbReference type="InterPro" id="IPR051742">
    <property type="entry name" value="Ribosome_Assembly_uL10"/>
</dbReference>
<dbReference type="Gene3D" id="3.30.70.1730">
    <property type="match status" value="1"/>
</dbReference>
<dbReference type="Proteomes" id="UP001150062">
    <property type="component" value="Unassembled WGS sequence"/>
</dbReference>
<evidence type="ECO:0000256" key="1">
    <source>
        <dbReference type="ARBA" id="ARBA00008889"/>
    </source>
</evidence>